<dbReference type="Proteomes" id="UP001500879">
    <property type="component" value="Unassembled WGS sequence"/>
</dbReference>
<evidence type="ECO:0000313" key="3">
    <source>
        <dbReference type="Proteomes" id="UP001500879"/>
    </source>
</evidence>
<dbReference type="SMART" id="SM00530">
    <property type="entry name" value="HTH_XRE"/>
    <property type="match status" value="1"/>
</dbReference>
<accession>A0ABP3IFQ9</accession>
<sequence length="383" mass="42424">MAGRRKRLAQRRKTCGYTQESFAEALRVDRSTVQRWERGEVEPQPHQRPRVARLLQVEPEELETLLTPDTLALPALNSDRGDGFTLAIRGMSQSLIVLDNEMNGLPIADAAARSFKKVHRRLGEGDYDRKVEHDIQAAAAELAEVAGWALFDAEKQSAARRFNQEALFLAKLSGDRAIELLVMQNMAMQAGWVGRPREELAIARSVIERGRISPRVEAIFRVREAKGLAGSGQESESVRSFGLARSLLQDGERSSDPAWAWWVTPDEIDGHQGFAFQESGQWKKGIPYLQRAARQEAGAEVGYRAISAVRLLQCFLGVHTWRDAEDLAVSIIPIIGETSSARTLGLLSNAAQNGKSMHAAPDNLRDALAHIESVLEEDPCEIS</sequence>
<dbReference type="EMBL" id="BAAABX010000023">
    <property type="protein sequence ID" value="GAA0399791.1"/>
    <property type="molecule type" value="Genomic_DNA"/>
</dbReference>
<comment type="caution">
    <text evidence="2">The sequence shown here is derived from an EMBL/GenBank/DDBJ whole genome shotgun (WGS) entry which is preliminary data.</text>
</comment>
<dbReference type="InterPro" id="IPR010982">
    <property type="entry name" value="Lambda_DNA-bd_dom_sf"/>
</dbReference>
<dbReference type="InterPro" id="IPR001387">
    <property type="entry name" value="Cro/C1-type_HTH"/>
</dbReference>
<dbReference type="Pfam" id="PF01381">
    <property type="entry name" value="HTH_3"/>
    <property type="match status" value="1"/>
</dbReference>
<protein>
    <recommendedName>
        <fullName evidence="1">HTH cro/C1-type domain-containing protein</fullName>
    </recommendedName>
</protein>
<dbReference type="CDD" id="cd00093">
    <property type="entry name" value="HTH_XRE"/>
    <property type="match status" value="1"/>
</dbReference>
<keyword evidence="3" id="KW-1185">Reference proteome</keyword>
<dbReference type="RefSeq" id="WP_344022417.1">
    <property type="nucleotide sequence ID" value="NZ_BAAABX010000023.1"/>
</dbReference>
<proteinExistence type="predicted"/>
<evidence type="ECO:0000313" key="2">
    <source>
        <dbReference type="EMBL" id="GAA0399791.1"/>
    </source>
</evidence>
<dbReference type="SUPFAM" id="SSF47413">
    <property type="entry name" value="lambda repressor-like DNA-binding domains"/>
    <property type="match status" value="1"/>
</dbReference>
<reference evidence="3" key="1">
    <citation type="journal article" date="2019" name="Int. J. Syst. Evol. Microbiol.">
        <title>The Global Catalogue of Microorganisms (GCM) 10K type strain sequencing project: providing services to taxonomists for standard genome sequencing and annotation.</title>
        <authorList>
            <consortium name="The Broad Institute Genomics Platform"/>
            <consortium name="The Broad Institute Genome Sequencing Center for Infectious Disease"/>
            <person name="Wu L."/>
            <person name="Ma J."/>
        </authorList>
    </citation>
    <scope>NUCLEOTIDE SEQUENCE [LARGE SCALE GENOMIC DNA]</scope>
    <source>
        <strain evidence="3">JCM 4788</strain>
    </source>
</reference>
<evidence type="ECO:0000259" key="1">
    <source>
        <dbReference type="PROSITE" id="PS50943"/>
    </source>
</evidence>
<name>A0ABP3IFQ9_9ACTN</name>
<gene>
    <name evidence="2" type="ORF">GCM10010357_20960</name>
</gene>
<dbReference type="Gene3D" id="1.10.260.40">
    <property type="entry name" value="lambda repressor-like DNA-binding domains"/>
    <property type="match status" value="1"/>
</dbReference>
<dbReference type="PROSITE" id="PS50943">
    <property type="entry name" value="HTH_CROC1"/>
    <property type="match status" value="1"/>
</dbReference>
<organism evidence="2 3">
    <name type="scientific">Streptomyces luteireticuli</name>
    <dbReference type="NCBI Taxonomy" id="173858"/>
    <lineage>
        <taxon>Bacteria</taxon>
        <taxon>Bacillati</taxon>
        <taxon>Actinomycetota</taxon>
        <taxon>Actinomycetes</taxon>
        <taxon>Kitasatosporales</taxon>
        <taxon>Streptomycetaceae</taxon>
        <taxon>Streptomyces</taxon>
    </lineage>
</organism>
<feature type="domain" description="HTH cro/C1-type" evidence="1">
    <location>
        <begin position="8"/>
        <end position="62"/>
    </location>
</feature>